<name>A0A6D2DKH1_SALHA</name>
<comment type="caution">
    <text evidence="1">The sequence shown here is derived from an EMBL/GenBank/DDBJ whole genome shotgun (WGS) entry which is preliminary data.</text>
</comment>
<proteinExistence type="predicted"/>
<evidence type="ECO:0000313" key="2">
    <source>
        <dbReference type="Proteomes" id="UP000316682"/>
    </source>
</evidence>
<organism evidence="1 2">
    <name type="scientific">Salmonella hadar</name>
    <dbReference type="NCBI Taxonomy" id="149385"/>
    <lineage>
        <taxon>Bacteria</taxon>
        <taxon>Pseudomonadati</taxon>
        <taxon>Pseudomonadota</taxon>
        <taxon>Gammaproteobacteria</taxon>
        <taxon>Enterobacterales</taxon>
        <taxon>Enterobacteriaceae</taxon>
        <taxon>Salmonella</taxon>
    </lineage>
</organism>
<dbReference type="Proteomes" id="UP000316682">
    <property type="component" value="Unassembled WGS sequence"/>
</dbReference>
<dbReference type="AlphaFoldDB" id="A0A6D2DKH1"/>
<sequence>MAAGFGRMLALKANFEQKKRTSRVRMSDKICTNSQPVPIREPANKYDSKKWLSTAPALLIAQF</sequence>
<dbReference type="EMBL" id="VLRT01000137">
    <property type="protein sequence ID" value="TSG91456.1"/>
    <property type="molecule type" value="Genomic_DNA"/>
</dbReference>
<accession>A0A6D2DKH1</accession>
<evidence type="ECO:0000313" key="1">
    <source>
        <dbReference type="EMBL" id="TSG91456.1"/>
    </source>
</evidence>
<gene>
    <name evidence="1" type="ORF">FG644_23100</name>
</gene>
<protein>
    <submittedName>
        <fullName evidence="1">Uncharacterized protein</fullName>
    </submittedName>
</protein>
<reference evidence="1 2" key="1">
    <citation type="journal article" date="2019" name="Appl. Environ. Microbiol.">
        <title>Clinically Unreported Salmonellosis Outbreak Detected via Comparative Genomic Analysis of Municipal Wastewater Salmonella Isolates.</title>
        <authorList>
            <person name="Diemert S."/>
            <person name="Yan T."/>
        </authorList>
    </citation>
    <scope>NUCLEOTIDE SEQUENCE [LARGE SCALE GENOMIC DNA]</scope>
    <source>
        <strain evidence="1 2">HIY0117</strain>
    </source>
</reference>